<sequence length="99" mass="11184">MIRSTTQEISTDRILQYLDDDDSDDAGAALRMRLGEQLRLRWLLLLLLPGAGVSPNVDYPLEDAGPRLLHLDGGSTAPFTTSDWRCYLWRLTEAFTTED</sequence>
<keyword evidence="2" id="KW-1185">Reference proteome</keyword>
<evidence type="ECO:0000313" key="2">
    <source>
        <dbReference type="Proteomes" id="UP000479710"/>
    </source>
</evidence>
<accession>A0A6G1DBS0</accession>
<protein>
    <submittedName>
        <fullName evidence="1">Uncharacterized protein</fullName>
    </submittedName>
</protein>
<dbReference type="AlphaFoldDB" id="A0A6G1DBS0"/>
<gene>
    <name evidence="1" type="ORF">E2562_000138</name>
</gene>
<reference evidence="1 2" key="1">
    <citation type="submission" date="2019-11" db="EMBL/GenBank/DDBJ databases">
        <title>Whole genome sequence of Oryza granulata.</title>
        <authorList>
            <person name="Li W."/>
        </authorList>
    </citation>
    <scope>NUCLEOTIDE SEQUENCE [LARGE SCALE GENOMIC DNA]</scope>
    <source>
        <strain evidence="2">cv. Menghai</strain>
        <tissue evidence="1">Leaf</tissue>
    </source>
</reference>
<name>A0A6G1DBS0_9ORYZ</name>
<evidence type="ECO:0000313" key="1">
    <source>
        <dbReference type="EMBL" id="KAF0909819.1"/>
    </source>
</evidence>
<organism evidence="1 2">
    <name type="scientific">Oryza meyeriana var. granulata</name>
    <dbReference type="NCBI Taxonomy" id="110450"/>
    <lineage>
        <taxon>Eukaryota</taxon>
        <taxon>Viridiplantae</taxon>
        <taxon>Streptophyta</taxon>
        <taxon>Embryophyta</taxon>
        <taxon>Tracheophyta</taxon>
        <taxon>Spermatophyta</taxon>
        <taxon>Magnoliopsida</taxon>
        <taxon>Liliopsida</taxon>
        <taxon>Poales</taxon>
        <taxon>Poaceae</taxon>
        <taxon>BOP clade</taxon>
        <taxon>Oryzoideae</taxon>
        <taxon>Oryzeae</taxon>
        <taxon>Oryzinae</taxon>
        <taxon>Oryza</taxon>
        <taxon>Oryza meyeriana</taxon>
    </lineage>
</organism>
<comment type="caution">
    <text evidence="1">The sequence shown here is derived from an EMBL/GenBank/DDBJ whole genome shotgun (WGS) entry which is preliminary data.</text>
</comment>
<dbReference type="EMBL" id="SPHZ02000006">
    <property type="protein sequence ID" value="KAF0909819.1"/>
    <property type="molecule type" value="Genomic_DNA"/>
</dbReference>
<dbReference type="Proteomes" id="UP000479710">
    <property type="component" value="Unassembled WGS sequence"/>
</dbReference>
<proteinExistence type="predicted"/>